<reference evidence="1 2" key="1">
    <citation type="submission" date="2019-08" db="EMBL/GenBank/DDBJ databases">
        <title>Genome of Luteibaculum oceani JCM 18817.</title>
        <authorList>
            <person name="Bowman J.P."/>
        </authorList>
    </citation>
    <scope>NUCLEOTIDE SEQUENCE [LARGE SCALE GENOMIC DNA]</scope>
    <source>
        <strain evidence="1 2">JCM 18817</strain>
    </source>
</reference>
<proteinExistence type="predicted"/>
<dbReference type="Proteomes" id="UP000321168">
    <property type="component" value="Unassembled WGS sequence"/>
</dbReference>
<sequence length="145" mass="16476">MRLSKIFILLLTFVTLSCDNCVQKEIKVYLNFVDANNQEVQTNFDRVYGLGGKGNWNLSSTGYIPLSLSADSTLFLFERGAQVDTLLITYERHIRETASINEGYCMRLISERLKQSSFDVTCVQFGSGVMNSCGSHNYEITLRYE</sequence>
<evidence type="ECO:0000313" key="1">
    <source>
        <dbReference type="EMBL" id="TXC76083.1"/>
    </source>
</evidence>
<protein>
    <recommendedName>
        <fullName evidence="3">Lipoprotein</fullName>
    </recommendedName>
</protein>
<keyword evidence="2" id="KW-1185">Reference proteome</keyword>
<gene>
    <name evidence="1" type="ORF">FRX97_11255</name>
</gene>
<name>A0A5C6URZ2_9FLAO</name>
<dbReference type="AlphaFoldDB" id="A0A5C6URZ2"/>
<comment type="caution">
    <text evidence="1">The sequence shown here is derived from an EMBL/GenBank/DDBJ whole genome shotgun (WGS) entry which is preliminary data.</text>
</comment>
<dbReference type="RefSeq" id="WP_147015321.1">
    <property type="nucleotide sequence ID" value="NZ_VORB01000011.1"/>
</dbReference>
<evidence type="ECO:0008006" key="3">
    <source>
        <dbReference type="Google" id="ProtNLM"/>
    </source>
</evidence>
<accession>A0A5C6URZ2</accession>
<dbReference type="EMBL" id="VORB01000011">
    <property type="protein sequence ID" value="TXC76083.1"/>
    <property type="molecule type" value="Genomic_DNA"/>
</dbReference>
<evidence type="ECO:0000313" key="2">
    <source>
        <dbReference type="Proteomes" id="UP000321168"/>
    </source>
</evidence>
<dbReference type="PROSITE" id="PS51257">
    <property type="entry name" value="PROKAR_LIPOPROTEIN"/>
    <property type="match status" value="1"/>
</dbReference>
<organism evidence="1 2">
    <name type="scientific">Luteibaculum oceani</name>
    <dbReference type="NCBI Taxonomy" id="1294296"/>
    <lineage>
        <taxon>Bacteria</taxon>
        <taxon>Pseudomonadati</taxon>
        <taxon>Bacteroidota</taxon>
        <taxon>Flavobacteriia</taxon>
        <taxon>Flavobacteriales</taxon>
        <taxon>Luteibaculaceae</taxon>
        <taxon>Luteibaculum</taxon>
    </lineage>
</organism>